<dbReference type="InterPro" id="IPR012132">
    <property type="entry name" value="GMC_OxRdtase"/>
</dbReference>
<feature type="active site" description="Proton acceptor" evidence="2">
    <location>
        <position position="595"/>
    </location>
</feature>
<dbReference type="AlphaFoldDB" id="A0A8B8FJT5"/>
<dbReference type="SUPFAM" id="SSF54373">
    <property type="entry name" value="FAD-linked reductases, C-terminal domain"/>
    <property type="match status" value="1"/>
</dbReference>
<evidence type="ECO:0000256" key="1">
    <source>
        <dbReference type="ARBA" id="ARBA00010790"/>
    </source>
</evidence>
<keyword evidence="7" id="KW-1185">Reference proteome</keyword>
<evidence type="ECO:0000313" key="8">
    <source>
        <dbReference type="RefSeq" id="XP_025410605.1"/>
    </source>
</evidence>
<evidence type="ECO:0000259" key="6">
    <source>
        <dbReference type="PROSITE" id="PS00623"/>
    </source>
</evidence>
<gene>
    <name evidence="8" type="primary">LOC112683683</name>
</gene>
<name>A0A8B8FJT5_9HEMI</name>
<dbReference type="RefSeq" id="XP_025410605.1">
    <property type="nucleotide sequence ID" value="XM_025554820.1"/>
</dbReference>
<organism evidence="7 8">
    <name type="scientific">Sipha flava</name>
    <name type="common">yellow sugarcane aphid</name>
    <dbReference type="NCBI Taxonomy" id="143950"/>
    <lineage>
        <taxon>Eukaryota</taxon>
        <taxon>Metazoa</taxon>
        <taxon>Ecdysozoa</taxon>
        <taxon>Arthropoda</taxon>
        <taxon>Hexapoda</taxon>
        <taxon>Insecta</taxon>
        <taxon>Pterygota</taxon>
        <taxon>Neoptera</taxon>
        <taxon>Paraneoptera</taxon>
        <taxon>Hemiptera</taxon>
        <taxon>Sternorrhyncha</taxon>
        <taxon>Aphidomorpha</taxon>
        <taxon>Aphidoidea</taxon>
        <taxon>Aphididae</taxon>
        <taxon>Sipha</taxon>
    </lineage>
</organism>
<feature type="binding site" evidence="3">
    <location>
        <position position="270"/>
    </location>
    <ligand>
        <name>FAD</name>
        <dbReference type="ChEBI" id="CHEBI:57692"/>
    </ligand>
</feature>
<dbReference type="PIRSF" id="PIRSF000137">
    <property type="entry name" value="Alcohol_oxidase"/>
    <property type="match status" value="1"/>
</dbReference>
<sequence>MMAVGLTVLGTFLLITQPCLSNVFKFLGQSYRENLIRFHEDAQFGNKLILKEYDFIVVGAGAAGATVARRLAEVPEWNILLLEAGGEESLITSIPAIAHYLQFTNYNWGYHTEKELHACKGLINQKCPWPAGKGLGGSTIINNNMYTRGNIKDFDRWAQFGNEGWSYVDVLPYFLKNEDINVPDLKQSPYHGVGGPLPISYPSFKSKLVDAFLDSAPEVGMRVGDYNAPGSHVVFSRIQSTTFGGSRVTSATAYLQENLKNLHILEFGYVTKILIDEKTNTAYGVEFVKNRKKRRVISKKEVIVSAGTFNSAKLLMLSGIGPKEHLESLGIKTIRDLRVGDNLQEHPAFAGLNFVINETISFVPDRVYRNFIGEMIKISQKKSWMMVLPPEGVGYVKTKYNTNAGDVPDIEYIFLPCSIAGESGLGGSIGRRSMGIPDRLYYEMYNGSLAKDSWSIWPMLMYPESRGQVRLRSANPFDKPVINGNFFADPMDLNRIVEGIKMAIELSKTKAFQKYGSRLHQNPMPGCQHLEFGSDRYWECCVQTMTMQMHHQSGTCKMGPAWDRNAVVDPQLKVYGVNGLRVIDCSIMPTITGGHTVAPAYMIGEKGADLVKSSWPTGNNGTL</sequence>
<evidence type="ECO:0000313" key="7">
    <source>
        <dbReference type="Proteomes" id="UP000694846"/>
    </source>
</evidence>
<feature type="chain" id="PRO_5034433335" evidence="5">
    <location>
        <begin position="22"/>
        <end position="623"/>
    </location>
</feature>
<dbReference type="PANTHER" id="PTHR11552">
    <property type="entry name" value="GLUCOSE-METHANOL-CHOLINE GMC OXIDOREDUCTASE"/>
    <property type="match status" value="1"/>
</dbReference>
<dbReference type="PROSITE" id="PS00623">
    <property type="entry name" value="GMC_OXRED_1"/>
    <property type="match status" value="1"/>
</dbReference>
<proteinExistence type="inferred from homology"/>
<feature type="domain" description="Glucose-methanol-choline oxidoreductase N-terminal" evidence="6">
    <location>
        <begin position="132"/>
        <end position="155"/>
    </location>
</feature>
<feature type="active site" description="Proton donor" evidence="2">
    <location>
        <position position="551"/>
    </location>
</feature>
<feature type="signal peptide" evidence="5">
    <location>
        <begin position="1"/>
        <end position="21"/>
    </location>
</feature>
<dbReference type="Pfam" id="PF00732">
    <property type="entry name" value="GMC_oxred_N"/>
    <property type="match status" value="1"/>
</dbReference>
<evidence type="ECO:0000256" key="4">
    <source>
        <dbReference type="RuleBase" id="RU003968"/>
    </source>
</evidence>
<dbReference type="Pfam" id="PF05199">
    <property type="entry name" value="GMC_oxred_C"/>
    <property type="match status" value="1"/>
</dbReference>
<dbReference type="PANTHER" id="PTHR11552:SF208">
    <property type="entry name" value="RE36204P-RELATED"/>
    <property type="match status" value="1"/>
</dbReference>
<accession>A0A8B8FJT5</accession>
<keyword evidence="3 4" id="KW-0274">FAD</keyword>
<dbReference type="Gene3D" id="3.50.50.60">
    <property type="entry name" value="FAD/NAD(P)-binding domain"/>
    <property type="match status" value="1"/>
</dbReference>
<reference evidence="8" key="1">
    <citation type="submission" date="2025-08" db="UniProtKB">
        <authorList>
            <consortium name="RefSeq"/>
        </authorList>
    </citation>
    <scope>IDENTIFICATION</scope>
    <source>
        <tissue evidence="8">Whole body</tissue>
    </source>
</reference>
<evidence type="ECO:0000256" key="2">
    <source>
        <dbReference type="PIRSR" id="PIRSR000137-1"/>
    </source>
</evidence>
<dbReference type="GO" id="GO:0050660">
    <property type="term" value="F:flavin adenine dinucleotide binding"/>
    <property type="evidence" value="ECO:0007669"/>
    <property type="project" value="InterPro"/>
</dbReference>
<evidence type="ECO:0000256" key="3">
    <source>
        <dbReference type="PIRSR" id="PIRSR000137-2"/>
    </source>
</evidence>
<dbReference type="InterPro" id="IPR000172">
    <property type="entry name" value="GMC_OxRdtase_N"/>
</dbReference>
<dbReference type="InterPro" id="IPR036188">
    <property type="entry name" value="FAD/NAD-bd_sf"/>
</dbReference>
<dbReference type="Proteomes" id="UP000694846">
    <property type="component" value="Unplaced"/>
</dbReference>
<dbReference type="InterPro" id="IPR007867">
    <property type="entry name" value="GMC_OxRtase_C"/>
</dbReference>
<protein>
    <submittedName>
        <fullName evidence="8">Glucose dehydrogenase [FAD, quinone]-like</fullName>
    </submittedName>
</protein>
<dbReference type="Gene3D" id="3.30.560.10">
    <property type="entry name" value="Glucose Oxidase, domain 3"/>
    <property type="match status" value="1"/>
</dbReference>
<dbReference type="GO" id="GO:0016614">
    <property type="term" value="F:oxidoreductase activity, acting on CH-OH group of donors"/>
    <property type="evidence" value="ECO:0007669"/>
    <property type="project" value="InterPro"/>
</dbReference>
<evidence type="ECO:0000256" key="5">
    <source>
        <dbReference type="SAM" id="SignalP"/>
    </source>
</evidence>
<keyword evidence="4" id="KW-0285">Flavoprotein</keyword>
<comment type="cofactor">
    <cofactor evidence="3">
        <name>FAD</name>
        <dbReference type="ChEBI" id="CHEBI:57692"/>
    </cofactor>
</comment>
<comment type="similarity">
    <text evidence="1 4">Belongs to the GMC oxidoreductase family.</text>
</comment>
<dbReference type="GeneID" id="112683683"/>
<dbReference type="SUPFAM" id="SSF51905">
    <property type="entry name" value="FAD/NAD(P)-binding domain"/>
    <property type="match status" value="1"/>
</dbReference>
<keyword evidence="5" id="KW-0732">Signal</keyword>
<dbReference type="OrthoDB" id="269227at2759"/>